<organism evidence="2 3">
    <name type="scientific">Xanthomonas dyei</name>
    <dbReference type="NCBI Taxonomy" id="743699"/>
    <lineage>
        <taxon>Bacteria</taxon>
        <taxon>Pseudomonadati</taxon>
        <taxon>Pseudomonadota</taxon>
        <taxon>Gammaproteobacteria</taxon>
        <taxon>Lysobacterales</taxon>
        <taxon>Lysobacteraceae</taxon>
        <taxon>Xanthomonas</taxon>
    </lineage>
</organism>
<dbReference type="Pfam" id="PF13994">
    <property type="entry name" value="PgaD"/>
    <property type="match status" value="1"/>
</dbReference>
<keyword evidence="3" id="KW-1185">Reference proteome</keyword>
<keyword evidence="1" id="KW-0472">Membrane</keyword>
<dbReference type="InterPro" id="IPR023829">
    <property type="entry name" value="PGA_PgaD"/>
</dbReference>
<dbReference type="NCBIfam" id="TIGR03940">
    <property type="entry name" value="PGA_PgaD"/>
    <property type="match status" value="1"/>
</dbReference>
<evidence type="ECO:0000256" key="1">
    <source>
        <dbReference type="SAM" id="Phobius"/>
    </source>
</evidence>
<dbReference type="RefSeq" id="WP_316692303.1">
    <property type="nucleotide sequence ID" value="NZ_CP103837.1"/>
</dbReference>
<dbReference type="EMBL" id="CP103840">
    <property type="protein sequence ID" value="WOB28297.1"/>
    <property type="molecule type" value="Genomic_DNA"/>
</dbReference>
<name>A0ABZ0DDL0_9XANT</name>
<dbReference type="Proteomes" id="UP001304534">
    <property type="component" value="Chromosome"/>
</dbReference>
<dbReference type="GeneID" id="95584311"/>
<keyword evidence="1" id="KW-1133">Transmembrane helix</keyword>
<gene>
    <name evidence="2" type="primary">pgaD</name>
    <name evidence="2" type="ORF">NYR99_10520</name>
</gene>
<proteinExistence type="predicted"/>
<evidence type="ECO:0000313" key="3">
    <source>
        <dbReference type="Proteomes" id="UP001304534"/>
    </source>
</evidence>
<protein>
    <submittedName>
        <fullName evidence="2">Poly-beta-1,6-N-acetyl-D-glucosamine biosynthesis protein PgaD</fullName>
    </submittedName>
</protein>
<reference evidence="2 3" key="1">
    <citation type="submission" date="2022-08" db="EMBL/GenBank/DDBJ databases">
        <title>Whole genome sequencing-based tracing of a 2022 introduction and outbreak of Xanthomonas hortorum pv. pelargonii.</title>
        <authorList>
            <person name="Iruegas-Bocardo F."/>
            <person name="Weisberg A.K."/>
            <person name="Riutta E.R."/>
            <person name="Kilday K."/>
            <person name="Bonkowski J.C."/>
            <person name="Creswell T."/>
            <person name="Daughtrey M.L."/>
            <person name="Rane K."/>
            <person name="Grunwald N.J."/>
            <person name="Chang J.H."/>
            <person name="Putnam M.L."/>
        </authorList>
    </citation>
    <scope>NUCLEOTIDE SEQUENCE [LARGE SCALE GENOMIC DNA]</scope>
    <source>
        <strain evidence="2 3">22-325</strain>
    </source>
</reference>
<accession>A0ABZ0DDL0</accession>
<feature type="transmembrane region" description="Helical" evidence="1">
    <location>
        <begin position="65"/>
        <end position="85"/>
    </location>
</feature>
<evidence type="ECO:0000313" key="2">
    <source>
        <dbReference type="EMBL" id="WOB28297.1"/>
    </source>
</evidence>
<feature type="transmembrane region" description="Helical" evidence="1">
    <location>
        <begin position="20"/>
        <end position="45"/>
    </location>
</feature>
<sequence>MTPPIINLPQRLGRSRRLAYGAATAGAWMVYFYLWAPLATLIAWFFGLRSAYTELYLQHNAIDPFALGALPVIALMAAITTVGWAEYNRLRFAKADKRKRPRTVAELEVDQRLGATEQLGTLLRHTRISSVSMDKSARPVGVRVVRRPPNFE</sequence>
<keyword evidence="1" id="KW-0812">Transmembrane</keyword>